<gene>
    <name evidence="5" type="primary">txxe 3345-mnxC</name>
    <name evidence="5" type="ORF">TXXE_18705</name>
</gene>
<sequence>MAFVNRYKFPLAVGVLVLLMAGYLLYTYGPWKKEELPVILEVPDFTLTDLDGEPLSFSESDGKIRLVYFFFASCPDVCPITTRVMSFVQTELQERGLFGDKVEFHWISIDPYRDTQEVLEQYADGFKADRSGWHFLRGEAEEIVKIAKGFNLGVINPDPDNLVHSDIISLVDEQGRLRSYIRGGGDETLTPEKVLEEIDKLL</sequence>
<dbReference type="PROSITE" id="PS51352">
    <property type="entry name" value="THIOREDOXIN_2"/>
    <property type="match status" value="1"/>
</dbReference>
<keyword evidence="2" id="KW-0186">Copper</keyword>
<evidence type="ECO:0000313" key="6">
    <source>
        <dbReference type="Proteomes" id="UP000681526"/>
    </source>
</evidence>
<comment type="caution">
    <text evidence="5">The sequence shown here is derived from an EMBL/GenBank/DDBJ whole genome shotgun (WGS) entry which is preliminary data.</text>
</comment>
<evidence type="ECO:0000256" key="3">
    <source>
        <dbReference type="SAM" id="Phobius"/>
    </source>
</evidence>
<organism evidence="5 6">
    <name type="scientific">Thermobacillus xylanilyticus</name>
    <dbReference type="NCBI Taxonomy" id="76633"/>
    <lineage>
        <taxon>Bacteria</taxon>
        <taxon>Bacillati</taxon>
        <taxon>Bacillota</taxon>
        <taxon>Bacilli</taxon>
        <taxon>Bacillales</taxon>
        <taxon>Paenibacillaceae</taxon>
        <taxon>Thermobacillus</taxon>
    </lineage>
</organism>
<reference evidence="5 6" key="1">
    <citation type="submission" date="2021-04" db="EMBL/GenBank/DDBJ databases">
        <authorList>
            <person name="Rakotoarivonina H."/>
        </authorList>
    </citation>
    <scope>NUCLEOTIDE SEQUENCE [LARGE SCALE GENOMIC DNA]</scope>
    <source>
        <strain evidence="5 6">XE</strain>
    </source>
</reference>
<feature type="domain" description="Thioredoxin" evidence="4">
    <location>
        <begin position="36"/>
        <end position="202"/>
    </location>
</feature>
<feature type="transmembrane region" description="Helical" evidence="3">
    <location>
        <begin position="6"/>
        <end position="26"/>
    </location>
</feature>
<dbReference type="RefSeq" id="WP_213486677.1">
    <property type="nucleotide sequence ID" value="NZ_CAJRAY010000097.1"/>
</dbReference>
<dbReference type="Proteomes" id="UP000681526">
    <property type="component" value="Unassembled WGS sequence"/>
</dbReference>
<comment type="similarity">
    <text evidence="1">Belongs to the SCO1/2 family.</text>
</comment>
<dbReference type="PANTHER" id="PTHR12151">
    <property type="entry name" value="ELECTRON TRANSPORT PROTIN SCO1/SENC FAMILY MEMBER"/>
    <property type="match status" value="1"/>
</dbReference>
<proteinExistence type="inferred from homology"/>
<evidence type="ECO:0000313" key="5">
    <source>
        <dbReference type="EMBL" id="CAG5092766.1"/>
    </source>
</evidence>
<keyword evidence="3" id="KW-0812">Transmembrane</keyword>
<dbReference type="CDD" id="cd02968">
    <property type="entry name" value="SCO"/>
    <property type="match status" value="1"/>
</dbReference>
<keyword evidence="3" id="KW-1133">Transmembrane helix</keyword>
<dbReference type="Gene3D" id="3.40.30.10">
    <property type="entry name" value="Glutaredoxin"/>
    <property type="match status" value="1"/>
</dbReference>
<dbReference type="InterPro" id="IPR036249">
    <property type="entry name" value="Thioredoxin-like_sf"/>
</dbReference>
<name>A0ABN7SDN5_THEXY</name>
<dbReference type="InterPro" id="IPR013766">
    <property type="entry name" value="Thioredoxin_domain"/>
</dbReference>
<dbReference type="PANTHER" id="PTHR12151:SF25">
    <property type="entry name" value="LINALOOL DEHYDRATASE_ISOMERASE DOMAIN-CONTAINING PROTEIN"/>
    <property type="match status" value="1"/>
</dbReference>
<dbReference type="Pfam" id="PF02630">
    <property type="entry name" value="SCO1-SenC"/>
    <property type="match status" value="1"/>
</dbReference>
<protein>
    <submittedName>
        <fullName evidence="5">MnxC</fullName>
    </submittedName>
</protein>
<dbReference type="InterPro" id="IPR003782">
    <property type="entry name" value="SCO1/SenC"/>
</dbReference>
<keyword evidence="3" id="KW-0472">Membrane</keyword>
<accession>A0ABN7SDN5</accession>
<evidence type="ECO:0000256" key="2">
    <source>
        <dbReference type="ARBA" id="ARBA00023008"/>
    </source>
</evidence>
<evidence type="ECO:0000259" key="4">
    <source>
        <dbReference type="PROSITE" id="PS51352"/>
    </source>
</evidence>
<evidence type="ECO:0000256" key="1">
    <source>
        <dbReference type="ARBA" id="ARBA00010996"/>
    </source>
</evidence>
<dbReference type="SUPFAM" id="SSF52833">
    <property type="entry name" value="Thioredoxin-like"/>
    <property type="match status" value="1"/>
</dbReference>
<dbReference type="EMBL" id="CAJRAY010000097">
    <property type="protein sequence ID" value="CAG5092766.1"/>
    <property type="molecule type" value="Genomic_DNA"/>
</dbReference>
<keyword evidence="6" id="KW-1185">Reference proteome</keyword>